<dbReference type="EMBL" id="CM009307">
    <property type="protein sequence ID" value="RQP03163.1"/>
    <property type="molecule type" value="Genomic_DNA"/>
</dbReference>
<feature type="compositionally biased region" description="Low complexity" evidence="1">
    <location>
        <begin position="29"/>
        <end position="45"/>
    </location>
</feature>
<feature type="compositionally biased region" description="Basic and acidic residues" evidence="1">
    <location>
        <begin position="148"/>
        <end position="166"/>
    </location>
</feature>
<evidence type="ECO:0000256" key="1">
    <source>
        <dbReference type="SAM" id="MobiDB-lite"/>
    </source>
</evidence>
<feature type="region of interest" description="Disordered" evidence="1">
    <location>
        <begin position="147"/>
        <end position="183"/>
    </location>
</feature>
<protein>
    <submittedName>
        <fullName evidence="2">Uncharacterized protein</fullName>
    </submittedName>
</protein>
<name>A0A3N7G8J1_POPTR</name>
<keyword evidence="3" id="KW-1185">Reference proteome</keyword>
<feature type="compositionally biased region" description="Basic residues" evidence="1">
    <location>
        <begin position="171"/>
        <end position="183"/>
    </location>
</feature>
<evidence type="ECO:0000313" key="3">
    <source>
        <dbReference type="Proteomes" id="UP000006729"/>
    </source>
</evidence>
<organism evidence="2 3">
    <name type="scientific">Populus trichocarpa</name>
    <name type="common">Western balsam poplar</name>
    <name type="synonym">Populus balsamifera subsp. trichocarpa</name>
    <dbReference type="NCBI Taxonomy" id="3694"/>
    <lineage>
        <taxon>Eukaryota</taxon>
        <taxon>Viridiplantae</taxon>
        <taxon>Streptophyta</taxon>
        <taxon>Embryophyta</taxon>
        <taxon>Tracheophyta</taxon>
        <taxon>Spermatophyta</taxon>
        <taxon>Magnoliopsida</taxon>
        <taxon>eudicotyledons</taxon>
        <taxon>Gunneridae</taxon>
        <taxon>Pentapetalae</taxon>
        <taxon>rosids</taxon>
        <taxon>fabids</taxon>
        <taxon>Malpighiales</taxon>
        <taxon>Salicaceae</taxon>
        <taxon>Saliceae</taxon>
        <taxon>Populus</taxon>
    </lineage>
</organism>
<proteinExistence type="predicted"/>
<evidence type="ECO:0000313" key="2">
    <source>
        <dbReference type="EMBL" id="RQP03163.1"/>
    </source>
</evidence>
<feature type="compositionally biased region" description="Basic and acidic residues" evidence="1">
    <location>
        <begin position="47"/>
        <end position="75"/>
    </location>
</feature>
<dbReference type="InParanoid" id="A0A3N7G8J1"/>
<gene>
    <name evidence="2" type="ORF">POPTR_018G144950</name>
</gene>
<feature type="region of interest" description="Disordered" evidence="1">
    <location>
        <begin position="122"/>
        <end position="141"/>
    </location>
</feature>
<sequence>MCMPLPETLRSGEQRRQGSSAGCPGLVSPAPHAHAAAPLPFDAAAKGGEEFLKRGRAGKPKEGNGKEGKEAKRPSNAETTEGGSVLEGRQRAQFCKRERENTQNQSLPWPFPSLGHFFPAPETAFSVNGAPNQPPPNPTATIFFSVKPRQEARGRKPENKRSRKDTIGTSSRKKISSRKHRRTNQHALAIAFAFRFCLQ</sequence>
<accession>A0A3N7G8J1</accession>
<dbReference type="Proteomes" id="UP000006729">
    <property type="component" value="Chromosome 18"/>
</dbReference>
<feature type="region of interest" description="Disordered" evidence="1">
    <location>
        <begin position="1"/>
        <end position="88"/>
    </location>
</feature>
<dbReference type="AlphaFoldDB" id="A0A3N7G8J1"/>
<reference evidence="2 3" key="1">
    <citation type="journal article" date="2006" name="Science">
        <title>The genome of black cottonwood, Populus trichocarpa (Torr. &amp; Gray).</title>
        <authorList>
            <person name="Tuskan G.A."/>
            <person name="Difazio S."/>
            <person name="Jansson S."/>
            <person name="Bohlmann J."/>
            <person name="Grigoriev I."/>
            <person name="Hellsten U."/>
            <person name="Putnam N."/>
            <person name="Ralph S."/>
            <person name="Rombauts S."/>
            <person name="Salamov A."/>
            <person name="Schein J."/>
            <person name="Sterck L."/>
            <person name="Aerts A."/>
            <person name="Bhalerao R.R."/>
            <person name="Bhalerao R.P."/>
            <person name="Blaudez D."/>
            <person name="Boerjan W."/>
            <person name="Brun A."/>
            <person name="Brunner A."/>
            <person name="Busov V."/>
            <person name="Campbell M."/>
            <person name="Carlson J."/>
            <person name="Chalot M."/>
            <person name="Chapman J."/>
            <person name="Chen G.L."/>
            <person name="Cooper D."/>
            <person name="Coutinho P.M."/>
            <person name="Couturier J."/>
            <person name="Covert S."/>
            <person name="Cronk Q."/>
            <person name="Cunningham R."/>
            <person name="Davis J."/>
            <person name="Degroeve S."/>
            <person name="Dejardin A."/>
            <person name="Depamphilis C."/>
            <person name="Detter J."/>
            <person name="Dirks B."/>
            <person name="Dubchak I."/>
            <person name="Duplessis S."/>
            <person name="Ehlting J."/>
            <person name="Ellis B."/>
            <person name="Gendler K."/>
            <person name="Goodstein D."/>
            <person name="Gribskov M."/>
            <person name="Grimwood J."/>
            <person name="Groover A."/>
            <person name="Gunter L."/>
            <person name="Hamberger B."/>
            <person name="Heinze B."/>
            <person name="Helariutta Y."/>
            <person name="Henrissat B."/>
            <person name="Holligan D."/>
            <person name="Holt R."/>
            <person name="Huang W."/>
            <person name="Islam-Faridi N."/>
            <person name="Jones S."/>
            <person name="Jones-Rhoades M."/>
            <person name="Jorgensen R."/>
            <person name="Joshi C."/>
            <person name="Kangasjarvi J."/>
            <person name="Karlsson J."/>
            <person name="Kelleher C."/>
            <person name="Kirkpatrick R."/>
            <person name="Kirst M."/>
            <person name="Kohler A."/>
            <person name="Kalluri U."/>
            <person name="Larimer F."/>
            <person name="Leebens-Mack J."/>
            <person name="Leple J.C."/>
            <person name="Locascio P."/>
            <person name="Lou Y."/>
            <person name="Lucas S."/>
            <person name="Martin F."/>
            <person name="Montanini B."/>
            <person name="Napoli C."/>
            <person name="Nelson D.R."/>
            <person name="Nelson C."/>
            <person name="Nieminen K."/>
            <person name="Nilsson O."/>
            <person name="Pereda V."/>
            <person name="Peter G."/>
            <person name="Philippe R."/>
            <person name="Pilate G."/>
            <person name="Poliakov A."/>
            <person name="Razumovskaya J."/>
            <person name="Richardson P."/>
            <person name="Rinaldi C."/>
            <person name="Ritland K."/>
            <person name="Rouze P."/>
            <person name="Ryaboy D."/>
            <person name="Schmutz J."/>
            <person name="Schrader J."/>
            <person name="Segerman B."/>
            <person name="Shin H."/>
            <person name="Siddiqui A."/>
            <person name="Sterky F."/>
            <person name="Terry A."/>
            <person name="Tsai C.J."/>
            <person name="Uberbacher E."/>
            <person name="Unneberg P."/>
            <person name="Vahala J."/>
            <person name="Wall K."/>
            <person name="Wessler S."/>
            <person name="Yang G."/>
            <person name="Yin T."/>
            <person name="Douglas C."/>
            <person name="Marra M."/>
            <person name="Sandberg G."/>
            <person name="Van de Peer Y."/>
            <person name="Rokhsar D."/>
        </authorList>
    </citation>
    <scope>NUCLEOTIDE SEQUENCE [LARGE SCALE GENOMIC DNA]</scope>
    <source>
        <strain evidence="3">cv. Nisqually</strain>
    </source>
</reference>